<proteinExistence type="predicted"/>
<organism evidence="2 3">
    <name type="scientific">Leptospira wolffii</name>
    <dbReference type="NCBI Taxonomy" id="409998"/>
    <lineage>
        <taxon>Bacteria</taxon>
        <taxon>Pseudomonadati</taxon>
        <taxon>Spirochaetota</taxon>
        <taxon>Spirochaetia</taxon>
        <taxon>Leptospirales</taxon>
        <taxon>Leptospiraceae</taxon>
        <taxon>Leptospira</taxon>
    </lineage>
</organism>
<dbReference type="PANTHER" id="PTHR33361:SF2">
    <property type="entry name" value="DUF885 DOMAIN-CONTAINING PROTEIN"/>
    <property type="match status" value="1"/>
</dbReference>
<gene>
    <name evidence="2" type="ORF">CH371_01790</name>
</gene>
<keyword evidence="1" id="KW-0812">Transmembrane</keyword>
<evidence type="ECO:0000313" key="2">
    <source>
        <dbReference type="EMBL" id="PJZ66855.1"/>
    </source>
</evidence>
<evidence type="ECO:0000313" key="3">
    <source>
        <dbReference type="Proteomes" id="UP000231912"/>
    </source>
</evidence>
<dbReference type="RefSeq" id="WP_100757445.1">
    <property type="nucleotide sequence ID" value="NZ_NPDT01000001.1"/>
</dbReference>
<dbReference type="Proteomes" id="UP000231912">
    <property type="component" value="Unassembled WGS sequence"/>
</dbReference>
<keyword evidence="1" id="KW-1133">Transmembrane helix</keyword>
<dbReference type="EMBL" id="NPDT01000001">
    <property type="protein sequence ID" value="PJZ66855.1"/>
    <property type="molecule type" value="Genomic_DNA"/>
</dbReference>
<feature type="transmembrane region" description="Helical" evidence="1">
    <location>
        <begin position="9"/>
        <end position="28"/>
    </location>
</feature>
<reference evidence="2 3" key="1">
    <citation type="submission" date="2017-07" db="EMBL/GenBank/DDBJ databases">
        <title>Leptospira spp. isolated from tropical soils.</title>
        <authorList>
            <person name="Thibeaux R."/>
            <person name="Iraola G."/>
            <person name="Ferres I."/>
            <person name="Bierque E."/>
            <person name="Girault D."/>
            <person name="Soupe-Gilbert M.-E."/>
            <person name="Picardeau M."/>
            <person name="Goarant C."/>
        </authorList>
    </citation>
    <scope>NUCLEOTIDE SEQUENCE [LARGE SCALE GENOMIC DNA]</scope>
    <source>
        <strain evidence="2 3">FH2-C-A2</strain>
    </source>
</reference>
<protein>
    <submittedName>
        <fullName evidence="2">DUF885 domain-containing protein</fullName>
    </submittedName>
</protein>
<evidence type="ECO:0000256" key="1">
    <source>
        <dbReference type="SAM" id="Phobius"/>
    </source>
</evidence>
<sequence length="602" mass="69959">MLKRTIRTLIYSLPVFILVFAFIVWHTIYFRPFTLGLYYEKIFWENVLDDPETLTSLRILDSWGIRSHNRKWSDSSPEKEMERADKAKRQLEVLRSYDPSNLNDQDRIYYRAIEWDLSMAAEGEKYIYHYYPVNQLFGVQNHIPSFLASLHIVADKEDADAYISRLNGISVKIDQVLKGLEIREEQGVVPPDFILKRVIEELQNFRVKNPEENLLYKSFLKKLDKTDEITAEDKKTYLEETKKIISESIYPAYSKLESFLDRQKKQTNDKAGVWKLPDGDGFYAHVLKYHTTTSLSPEEVHTIGLSEVSRIQAEMRSIFESVGIKGGSIPNVMQELRKKPEFQFPDKPESKDEVIQAYKKILTDSIEKSKPLFPEWPRAKVEVERVPEFKQAGSAGAYYEEPSLDGKRPGVFYANLRDLKEIPKFGMNTLTYHESIPGHHLQIAWSQELTSAPRKLRTTHFTAFVEGWALYAERLAKDYDYYSDPYIDLGRLQAELFRAVRLVVDTGIHYKRWSRDQAIRYMSENTGMGPKEVASEIERYIVYPGQACSYKIGMMSFLKMREEWKAAQGNAFDIKEYHGFVLGKGSLPLEILEAASKETLNR</sequence>
<dbReference type="PANTHER" id="PTHR33361">
    <property type="entry name" value="GLR0591 PROTEIN"/>
    <property type="match status" value="1"/>
</dbReference>
<accession>A0A2M9ZEK2</accession>
<dbReference type="Pfam" id="PF05960">
    <property type="entry name" value="DUF885"/>
    <property type="match status" value="1"/>
</dbReference>
<dbReference type="InterPro" id="IPR010281">
    <property type="entry name" value="DUF885"/>
</dbReference>
<keyword evidence="1" id="KW-0472">Membrane</keyword>
<dbReference type="AlphaFoldDB" id="A0A2M9ZEK2"/>
<name>A0A2M9ZEK2_9LEPT</name>
<comment type="caution">
    <text evidence="2">The sequence shown here is derived from an EMBL/GenBank/DDBJ whole genome shotgun (WGS) entry which is preliminary data.</text>
</comment>